<dbReference type="HOGENOM" id="CLU_004253_10_0_5"/>
<name>B4RFC7_PHEZH</name>
<dbReference type="AlphaFoldDB" id="B4RFC7"/>
<evidence type="ECO:0000313" key="1">
    <source>
        <dbReference type="EMBL" id="ACG78697.1"/>
    </source>
</evidence>
<protein>
    <recommendedName>
        <fullName evidence="3">Galactose oxidase</fullName>
    </recommendedName>
</protein>
<dbReference type="SUPFAM" id="SSF50965">
    <property type="entry name" value="Galactose oxidase, central domain"/>
    <property type="match status" value="1"/>
</dbReference>
<dbReference type="InterPro" id="IPR015915">
    <property type="entry name" value="Kelch-typ_b-propeller"/>
</dbReference>
<gene>
    <name evidence="1" type="ordered locus">PHZ_c2287</name>
</gene>
<dbReference type="PANTHER" id="PTHR45632">
    <property type="entry name" value="LD33804P"/>
    <property type="match status" value="1"/>
</dbReference>
<dbReference type="RefSeq" id="WP_012522838.1">
    <property type="nucleotide sequence ID" value="NC_011144.1"/>
</dbReference>
<accession>B4RFC7</accession>
<dbReference type="SMART" id="SM00612">
    <property type="entry name" value="Kelch"/>
    <property type="match status" value="3"/>
</dbReference>
<dbReference type="InterPro" id="IPR006652">
    <property type="entry name" value="Kelch_1"/>
</dbReference>
<dbReference type="STRING" id="450851.PHZ_c2287"/>
<sequence>MIDRRTLIAAGLAAAAPALARAESRWSPRADVPWPVQEVYGTAWRGRALIAGGMAPGVQGLRGGINPQDRTGLYDPAADRWTEGPRLPFPRHHPALASVGGRAYALGGYRVTGEGGWVGITDALVLDGEAWRAIAPMRQIQCETVAVGIGGRIHVASGRAPKGEANRNWSDQGDIALHQVLDVRTGRWETAAPCPLARNSATGAVIDGLFYLAGGRRVGEGNSARLDRYDPKSDRWETLAPMPRAAGGLAGAALGGRLYVFGGEGGPGVIPDCWSYDPKADAWRAEPAMRTPRHGLAGVALGGRIYAIGGGAKESGGQVTAVVEALDV</sequence>
<dbReference type="Proteomes" id="UP000001868">
    <property type="component" value="Chromosome"/>
</dbReference>
<proteinExistence type="predicted"/>
<evidence type="ECO:0000313" key="2">
    <source>
        <dbReference type="Proteomes" id="UP000001868"/>
    </source>
</evidence>
<dbReference type="InterPro" id="IPR011043">
    <property type="entry name" value="Gal_Oxase/kelch_b-propeller"/>
</dbReference>
<keyword evidence="2" id="KW-1185">Reference proteome</keyword>
<reference evidence="1 2" key="1">
    <citation type="journal article" date="2008" name="BMC Genomics">
        <title>Complete genome of Phenylobacterium zucineum - a novel facultative intracellular bacterium isolated from human erythroleukemia cell line K562.</title>
        <authorList>
            <person name="Luo Y."/>
            <person name="Xu X."/>
            <person name="Ding Z."/>
            <person name="Liu Z."/>
            <person name="Zhang B."/>
            <person name="Yan Z."/>
            <person name="Sun J."/>
            <person name="Hu S."/>
            <person name="Hu X."/>
        </authorList>
    </citation>
    <scope>NUCLEOTIDE SEQUENCE [LARGE SCALE GENOMIC DNA]</scope>
    <source>
        <strain evidence="1 2">HLK1</strain>
    </source>
</reference>
<evidence type="ECO:0008006" key="3">
    <source>
        <dbReference type="Google" id="ProtNLM"/>
    </source>
</evidence>
<organism evidence="1 2">
    <name type="scientific">Phenylobacterium zucineum (strain HLK1)</name>
    <dbReference type="NCBI Taxonomy" id="450851"/>
    <lineage>
        <taxon>Bacteria</taxon>
        <taxon>Pseudomonadati</taxon>
        <taxon>Pseudomonadota</taxon>
        <taxon>Alphaproteobacteria</taxon>
        <taxon>Caulobacterales</taxon>
        <taxon>Caulobacteraceae</taxon>
        <taxon>Phenylobacterium</taxon>
    </lineage>
</organism>
<dbReference type="OrthoDB" id="9769308at2"/>
<dbReference type="Gene3D" id="2.120.10.80">
    <property type="entry name" value="Kelch-type beta propeller"/>
    <property type="match status" value="2"/>
</dbReference>
<dbReference type="EMBL" id="CP000747">
    <property type="protein sequence ID" value="ACG78697.1"/>
    <property type="molecule type" value="Genomic_DNA"/>
</dbReference>
<dbReference type="eggNOG" id="COG3055">
    <property type="taxonomic scope" value="Bacteria"/>
</dbReference>
<dbReference type="KEGG" id="pzu:PHZ_c2287"/>
<dbReference type="Pfam" id="PF01344">
    <property type="entry name" value="Kelch_1"/>
    <property type="match status" value="3"/>
</dbReference>